<feature type="compositionally biased region" description="Basic and acidic residues" evidence="1">
    <location>
        <begin position="628"/>
        <end position="638"/>
    </location>
</feature>
<keyword evidence="3" id="KW-1185">Reference proteome</keyword>
<feature type="compositionally biased region" description="Polar residues" evidence="1">
    <location>
        <begin position="453"/>
        <end position="472"/>
    </location>
</feature>
<sequence>MSTLVKKDTTRSEAEIEAVEAFESLEEKDYVPSVSFDTVPLLAGIACEESDEEHDCDDHILEYTEDEYYNDETYAESSIYSDRNRGYSPPPGSGNSMSLIDSRIDGLDGFHIGRDGKITRTDYPTRPTIVNEALVLNKVHKDWLSLWRQRKNLVESRLAAPTGRFVFPSILFPPEKNTRPNTFSGLTPLTKEERRKALIIGKKVGFPNSPRTIVCHISGKKHTWIGLDWLLKRYAQDVDHLVIIANIPKMSNHKSRSRSRSRSAAPRSRSAAPASRHYRASGTLQRSFPSENEGEQSQQKDERWLEWASGYDAGHIKRVLKNILVYVVSIMPRNRAVKVTVEIVIGKTKKILVDCMNVYFPDLIVLSSLRSKQTESMVKWKSRYLIDKACQTFPVPIVLVPVKQMMELESKVRDDLDEEIKRKGKKRSESADEIPRLHHSKTAPDVMDHTEASSHSASTNSVNGDPTTSVEDQGTDGESVASSLSNKSPLTDMRLRDELVALRKETKTRIWKFENDNSIPQDEQLVLKVDTVLKSTLKFAAKLDELNQSTESLVELKREFTGRANPDSSGNKKSMLDVAKPSKVAHVKPSPNPARISVKDDTIPPKPQIKFAPEVKGKDGNKTTGIDSIERSMSHEVPLRPQSSQGVESSPRETDLRKVRSASGLKPVKSGSSLNSEIKKKSKSFFSFFKGSDSPPSSTVSSGSSSRRNSSGSDASGLLLNTPSKKRRSRFFGLKKS</sequence>
<evidence type="ECO:0000313" key="2">
    <source>
        <dbReference type="EMBL" id="SCV05608.1"/>
    </source>
</evidence>
<feature type="region of interest" description="Disordered" evidence="1">
    <location>
        <begin position="417"/>
        <end position="489"/>
    </location>
</feature>
<evidence type="ECO:0000256" key="1">
    <source>
        <dbReference type="SAM" id="MobiDB-lite"/>
    </source>
</evidence>
<organism evidence="2 3">
    <name type="scientific">Lachancea nothofagi CBS 11611</name>
    <dbReference type="NCBI Taxonomy" id="1266666"/>
    <lineage>
        <taxon>Eukaryota</taxon>
        <taxon>Fungi</taxon>
        <taxon>Dikarya</taxon>
        <taxon>Ascomycota</taxon>
        <taxon>Saccharomycotina</taxon>
        <taxon>Saccharomycetes</taxon>
        <taxon>Saccharomycetales</taxon>
        <taxon>Saccharomycetaceae</taxon>
        <taxon>Lachancea</taxon>
    </lineage>
</organism>
<dbReference type="Proteomes" id="UP000189911">
    <property type="component" value="Chromosome H"/>
</dbReference>
<feature type="region of interest" description="Disordered" evidence="1">
    <location>
        <begin position="562"/>
        <end position="737"/>
    </location>
</feature>
<evidence type="ECO:0000313" key="3">
    <source>
        <dbReference type="Proteomes" id="UP000189911"/>
    </source>
</evidence>
<feature type="compositionally biased region" description="Low complexity" evidence="1">
    <location>
        <begin position="684"/>
        <end position="717"/>
    </location>
</feature>
<reference evidence="3" key="1">
    <citation type="submission" date="2016-03" db="EMBL/GenBank/DDBJ databases">
        <authorList>
            <person name="Devillers Hugo."/>
        </authorList>
    </citation>
    <scope>NUCLEOTIDE SEQUENCE [LARGE SCALE GENOMIC DNA]</scope>
</reference>
<feature type="compositionally biased region" description="Low complexity" evidence="1">
    <location>
        <begin position="262"/>
        <end position="275"/>
    </location>
</feature>
<feature type="compositionally biased region" description="Basic and acidic residues" evidence="1">
    <location>
        <begin position="427"/>
        <end position="436"/>
    </location>
</feature>
<proteinExistence type="predicted"/>
<feature type="compositionally biased region" description="Basic residues" evidence="1">
    <location>
        <begin position="724"/>
        <end position="737"/>
    </location>
</feature>
<feature type="compositionally biased region" description="Polar residues" evidence="1">
    <location>
        <begin position="480"/>
        <end position="489"/>
    </location>
</feature>
<protein>
    <submittedName>
        <fullName evidence="2">LANO_0H11232g1_1</fullName>
    </submittedName>
</protein>
<gene>
    <name evidence="2" type="ORF">LANO_0H11232G</name>
</gene>
<dbReference type="EMBL" id="LT598447">
    <property type="protein sequence ID" value="SCV05608.1"/>
    <property type="molecule type" value="Genomic_DNA"/>
</dbReference>
<feature type="compositionally biased region" description="Basic residues" evidence="1">
    <location>
        <begin position="252"/>
        <end position="261"/>
    </location>
</feature>
<dbReference type="OrthoDB" id="843225at2759"/>
<feature type="region of interest" description="Disordered" evidence="1">
    <location>
        <begin position="252"/>
        <end position="301"/>
    </location>
</feature>
<name>A0A1G4KMG2_9SACH</name>
<dbReference type="AlphaFoldDB" id="A0A1G4KMG2"/>
<accession>A0A1G4KMG2</accession>